<dbReference type="InterPro" id="IPR016160">
    <property type="entry name" value="Ald_DH_CS_CYS"/>
</dbReference>
<feature type="active site" evidence="3">
    <location>
        <position position="246"/>
    </location>
</feature>
<comment type="caution">
    <text evidence="6">The sequence shown here is derived from an EMBL/GenBank/DDBJ whole genome shotgun (WGS) entry which is preliminary data.</text>
</comment>
<dbReference type="RefSeq" id="WP_108342807.1">
    <property type="nucleotide sequence ID" value="NZ_PYXZ01000001.1"/>
</dbReference>
<dbReference type="PROSITE" id="PS00070">
    <property type="entry name" value="ALDEHYDE_DEHYDR_CYS"/>
    <property type="match status" value="1"/>
</dbReference>
<feature type="domain" description="Aldehyde dehydrogenase" evidence="5">
    <location>
        <begin position="19"/>
        <end position="472"/>
    </location>
</feature>
<dbReference type="PANTHER" id="PTHR11699">
    <property type="entry name" value="ALDEHYDE DEHYDROGENASE-RELATED"/>
    <property type="match status" value="1"/>
</dbReference>
<comment type="similarity">
    <text evidence="1 4">Belongs to the aldehyde dehydrogenase family.</text>
</comment>
<dbReference type="InterPro" id="IPR016161">
    <property type="entry name" value="Ald_DH/histidinol_DH"/>
</dbReference>
<keyword evidence="2 4" id="KW-0560">Oxidoreductase</keyword>
<dbReference type="SUPFAM" id="SSF53720">
    <property type="entry name" value="ALDH-like"/>
    <property type="match status" value="1"/>
</dbReference>
<dbReference type="GO" id="GO:0016620">
    <property type="term" value="F:oxidoreductase activity, acting on the aldehyde or oxo group of donors, NAD or NADP as acceptor"/>
    <property type="evidence" value="ECO:0007669"/>
    <property type="project" value="InterPro"/>
</dbReference>
<dbReference type="FunFam" id="3.40.605.10:FF:000007">
    <property type="entry name" value="NAD/NADP-dependent betaine aldehyde dehydrogenase"/>
    <property type="match status" value="1"/>
</dbReference>
<evidence type="ECO:0000256" key="3">
    <source>
        <dbReference type="PROSITE-ProRule" id="PRU10007"/>
    </source>
</evidence>
<dbReference type="InterPro" id="IPR029510">
    <property type="entry name" value="Ald_DH_CS_GLU"/>
</dbReference>
<dbReference type="InterPro" id="IPR016162">
    <property type="entry name" value="Ald_DH_N"/>
</dbReference>
<evidence type="ECO:0000256" key="4">
    <source>
        <dbReference type="RuleBase" id="RU003345"/>
    </source>
</evidence>
<dbReference type="FunFam" id="3.40.309.10:FF:000012">
    <property type="entry name" value="Betaine aldehyde dehydrogenase"/>
    <property type="match status" value="1"/>
</dbReference>
<evidence type="ECO:0000313" key="7">
    <source>
        <dbReference type="Proteomes" id="UP000244867"/>
    </source>
</evidence>
<protein>
    <recommendedName>
        <fullName evidence="5">Aldehyde dehydrogenase domain-containing protein</fullName>
    </recommendedName>
</protein>
<dbReference type="AlphaFoldDB" id="A0A2R7Z1X8"/>
<dbReference type="InterPro" id="IPR015590">
    <property type="entry name" value="Aldehyde_DH_dom"/>
</dbReference>
<dbReference type="Gene3D" id="3.40.309.10">
    <property type="entry name" value="Aldehyde Dehydrogenase, Chain A, domain 2"/>
    <property type="match status" value="1"/>
</dbReference>
<keyword evidence="7" id="KW-1185">Reference proteome</keyword>
<name>A0A2R7Z1X8_9ACTN</name>
<evidence type="ECO:0000259" key="5">
    <source>
        <dbReference type="Pfam" id="PF00171"/>
    </source>
</evidence>
<dbReference type="Proteomes" id="UP000244867">
    <property type="component" value="Unassembled WGS sequence"/>
</dbReference>
<gene>
    <name evidence="6" type="ORF">C7S10_02500</name>
</gene>
<dbReference type="PROSITE" id="PS00687">
    <property type="entry name" value="ALDEHYDE_DEHYDR_GLU"/>
    <property type="match status" value="1"/>
</dbReference>
<dbReference type="OrthoDB" id="6882680at2"/>
<evidence type="ECO:0000256" key="2">
    <source>
        <dbReference type="ARBA" id="ARBA00023002"/>
    </source>
</evidence>
<sequence length="489" mass="51652">MTTTLEATPQQAALPGRDDDVVVVNPTTGETVATLAPTSAADLDEAVARAKVAQRTWRSMSGDARSQVLWRWSELIEAHGEELATLDSRCTGKVLRDGLSENKNAARYARWWAGRTDKLFGEQLEDAAGRFSYTIREPLGIFAVVLPWNAPALGSVSRTLPPLGCGNAVIVKPSEFSPLSALRMAELALEAGMPEGLYQVVTGHGAVGAELVEHEGVDGISFTGSVTTGRRVNLAAAAGFKKATLELGGKSPVVVFPDADLDDAALGILIGILMNAGQICAANSRLLVHESIAEEFTAKLIERAARVKVGDPMDPETQVGPVVCQRQYDKVMDFIASAEAEGATVSAGGGRPVHLAEGKGLFIAPTIITGVSADMSVNREEVFGPVLAVGTFSTEEEAVAQANDSEFGLASYIWTSDGARIHRMAEQIEAGVVHANTYLVMDVQLPFGGFKQSGVSNAFGNEAIEACTQVKRITIRTGDGPLPSPWPGV</sequence>
<dbReference type="InterPro" id="IPR016163">
    <property type="entry name" value="Ald_DH_C"/>
</dbReference>
<organism evidence="6 7">
    <name type="scientific">Nocardioides currus</name>
    <dbReference type="NCBI Taxonomy" id="2133958"/>
    <lineage>
        <taxon>Bacteria</taxon>
        <taxon>Bacillati</taxon>
        <taxon>Actinomycetota</taxon>
        <taxon>Actinomycetes</taxon>
        <taxon>Propionibacteriales</taxon>
        <taxon>Nocardioidaceae</taxon>
        <taxon>Nocardioides</taxon>
    </lineage>
</organism>
<dbReference type="Pfam" id="PF00171">
    <property type="entry name" value="Aldedh"/>
    <property type="match status" value="1"/>
</dbReference>
<evidence type="ECO:0000256" key="1">
    <source>
        <dbReference type="ARBA" id="ARBA00009986"/>
    </source>
</evidence>
<accession>A0A2R7Z1X8</accession>
<dbReference type="Gene3D" id="3.40.605.10">
    <property type="entry name" value="Aldehyde Dehydrogenase, Chain A, domain 1"/>
    <property type="match status" value="1"/>
</dbReference>
<reference evidence="6 7" key="1">
    <citation type="submission" date="2018-03" db="EMBL/GenBank/DDBJ databases">
        <authorList>
            <person name="Keele B.F."/>
        </authorList>
    </citation>
    <scope>NUCLEOTIDE SEQUENCE [LARGE SCALE GENOMIC DNA]</scope>
    <source>
        <strain evidence="6 7">IB-3</strain>
    </source>
</reference>
<evidence type="ECO:0000313" key="6">
    <source>
        <dbReference type="EMBL" id="PUA82621.1"/>
    </source>
</evidence>
<dbReference type="EMBL" id="PYXZ01000001">
    <property type="protein sequence ID" value="PUA82621.1"/>
    <property type="molecule type" value="Genomic_DNA"/>
</dbReference>
<proteinExistence type="inferred from homology"/>